<dbReference type="Pfam" id="PF12688">
    <property type="entry name" value="TPR_5"/>
    <property type="match status" value="1"/>
</dbReference>
<dbReference type="SMART" id="SM00028">
    <property type="entry name" value="TPR"/>
    <property type="match status" value="2"/>
</dbReference>
<sequence>MTDTDTRLAEAVRLRESGRPDEARERLIVLAEELPDDAQVAYQTAWVHDTLGLEAEAVPHYRRALGISGGLSADDRANALLGLGSTYRVLGQYEQSVETLTAASTEFPENGALKAFLAMALFNVGRHHDAMELLLTLVAATSDDPNVAEYRPAIQHYAQDLHETVQSDSAGQA</sequence>
<proteinExistence type="predicted"/>
<keyword evidence="1" id="KW-0802">TPR repeat</keyword>
<evidence type="ECO:0000313" key="3">
    <source>
        <dbReference type="EMBL" id="MDI3387927.1"/>
    </source>
</evidence>
<comment type="caution">
    <text evidence="3">The sequence shown here is derived from an EMBL/GenBank/DDBJ whole genome shotgun (WGS) entry which is preliminary data.</text>
</comment>
<feature type="repeat" description="TPR" evidence="1">
    <location>
        <begin position="77"/>
        <end position="110"/>
    </location>
</feature>
<evidence type="ECO:0000256" key="1">
    <source>
        <dbReference type="PROSITE-ProRule" id="PRU00339"/>
    </source>
</evidence>
<dbReference type="InterPro" id="IPR019734">
    <property type="entry name" value="TPR_rpt"/>
</dbReference>
<dbReference type="RefSeq" id="WP_282514310.1">
    <property type="nucleotide sequence ID" value="NZ_JASCIR010000013.1"/>
</dbReference>
<gene>
    <name evidence="3" type="ORF">QIS99_17230</name>
</gene>
<dbReference type="Proteomes" id="UP001224661">
    <property type="component" value="Unassembled WGS sequence"/>
</dbReference>
<accession>A0ABT6RU20</accession>
<evidence type="ECO:0000313" key="4">
    <source>
        <dbReference type="Proteomes" id="UP001224661"/>
    </source>
</evidence>
<organism evidence="3 4">
    <name type="scientific">Streptomyces solicavernae</name>
    <dbReference type="NCBI Taxonomy" id="3043614"/>
    <lineage>
        <taxon>Bacteria</taxon>
        <taxon>Bacillati</taxon>
        <taxon>Actinomycetota</taxon>
        <taxon>Actinomycetes</taxon>
        <taxon>Kitasatosporales</taxon>
        <taxon>Streptomycetaceae</taxon>
        <taxon>Streptomyces</taxon>
    </lineage>
</organism>
<dbReference type="InterPro" id="IPR011990">
    <property type="entry name" value="TPR-like_helical_dom_sf"/>
</dbReference>
<feature type="domain" description="Tetratrico peptide repeat group 5" evidence="2">
    <location>
        <begin position="39"/>
        <end position="161"/>
    </location>
</feature>
<name>A0ABT6RU20_9ACTN</name>
<dbReference type="Gene3D" id="1.25.40.10">
    <property type="entry name" value="Tetratricopeptide repeat domain"/>
    <property type="match status" value="1"/>
</dbReference>
<dbReference type="SUPFAM" id="SSF48452">
    <property type="entry name" value="TPR-like"/>
    <property type="match status" value="1"/>
</dbReference>
<dbReference type="EMBL" id="JASCIR010000013">
    <property type="protein sequence ID" value="MDI3387927.1"/>
    <property type="molecule type" value="Genomic_DNA"/>
</dbReference>
<dbReference type="PROSITE" id="PS50005">
    <property type="entry name" value="TPR"/>
    <property type="match status" value="1"/>
</dbReference>
<reference evidence="3 4" key="1">
    <citation type="submission" date="2023-05" db="EMBL/GenBank/DDBJ databases">
        <title>Draft genome sequence of Streptomyces sp. B-S-A8 isolated from a cave soil in Thailand.</title>
        <authorList>
            <person name="Chamroensaksri N."/>
            <person name="Muangham S."/>
        </authorList>
    </citation>
    <scope>NUCLEOTIDE SEQUENCE [LARGE SCALE GENOMIC DNA]</scope>
    <source>
        <strain evidence="3 4">B-S-A8</strain>
    </source>
</reference>
<evidence type="ECO:0000259" key="2">
    <source>
        <dbReference type="Pfam" id="PF12688"/>
    </source>
</evidence>
<protein>
    <submittedName>
        <fullName evidence="3">Tetratricopeptide repeat protein</fullName>
    </submittedName>
</protein>
<dbReference type="InterPro" id="IPR041656">
    <property type="entry name" value="TPR_5"/>
</dbReference>
<keyword evidence="4" id="KW-1185">Reference proteome</keyword>